<accession>A0A938BQR5</accession>
<dbReference type="EMBL" id="VGIR01000013">
    <property type="protein sequence ID" value="MBM3330885.1"/>
    <property type="molecule type" value="Genomic_DNA"/>
</dbReference>
<dbReference type="InterPro" id="IPR002104">
    <property type="entry name" value="Integrase_catalytic"/>
</dbReference>
<feature type="compositionally biased region" description="Low complexity" evidence="11">
    <location>
        <begin position="6"/>
        <end position="19"/>
    </location>
</feature>
<evidence type="ECO:0000259" key="12">
    <source>
        <dbReference type="PROSITE" id="PS51898"/>
    </source>
</evidence>
<evidence type="ECO:0000256" key="6">
    <source>
        <dbReference type="ARBA" id="ARBA00022908"/>
    </source>
</evidence>
<dbReference type="GO" id="GO:0051301">
    <property type="term" value="P:cell division"/>
    <property type="evidence" value="ECO:0007669"/>
    <property type="project" value="UniProtKB-KW"/>
</dbReference>
<feature type="active site" evidence="10">
    <location>
        <position position="271"/>
    </location>
</feature>
<evidence type="ECO:0000256" key="10">
    <source>
        <dbReference type="HAMAP-Rule" id="MF_01808"/>
    </source>
</evidence>
<dbReference type="PANTHER" id="PTHR30349">
    <property type="entry name" value="PHAGE INTEGRASE-RELATED"/>
    <property type="match status" value="1"/>
</dbReference>
<evidence type="ECO:0000313" key="14">
    <source>
        <dbReference type="EMBL" id="MBM3330885.1"/>
    </source>
</evidence>
<keyword evidence="8 10" id="KW-0233">DNA recombination</keyword>
<reference evidence="14" key="1">
    <citation type="submission" date="2019-03" db="EMBL/GenBank/DDBJ databases">
        <title>Lake Tanganyika Metagenome-Assembled Genomes (MAGs).</title>
        <authorList>
            <person name="Tran P."/>
        </authorList>
    </citation>
    <scope>NUCLEOTIDE SEQUENCE</scope>
    <source>
        <strain evidence="14">K_DeepCast_150m_m2_040</strain>
    </source>
</reference>
<dbReference type="InterPro" id="IPR050090">
    <property type="entry name" value="Tyrosine_recombinase_XerCD"/>
</dbReference>
<dbReference type="Gene3D" id="1.10.150.130">
    <property type="match status" value="1"/>
</dbReference>
<dbReference type="InterPro" id="IPR044068">
    <property type="entry name" value="CB"/>
</dbReference>
<feature type="active site" description="O-(3'-phospho-DNA)-tyrosine intermediate" evidence="10">
    <location>
        <position position="306"/>
    </location>
</feature>
<comment type="subcellular location">
    <subcellularLocation>
        <location evidence="1 10">Cytoplasm</location>
    </subcellularLocation>
</comment>
<dbReference type="HAMAP" id="MF_01808">
    <property type="entry name" value="Recomb_XerC_XerD"/>
    <property type="match status" value="1"/>
</dbReference>
<gene>
    <name evidence="14" type="primary">xerD</name>
    <name evidence="10" type="synonym">xerC</name>
    <name evidence="14" type="ORF">FJY68_03415</name>
</gene>
<protein>
    <recommendedName>
        <fullName evidence="10">Tyrosine recombinase XerC</fullName>
    </recommendedName>
</protein>
<dbReference type="SUPFAM" id="SSF56349">
    <property type="entry name" value="DNA breaking-rejoining enzymes"/>
    <property type="match status" value="1"/>
</dbReference>
<organism evidence="14 15">
    <name type="scientific">candidate division WOR-3 bacterium</name>
    <dbReference type="NCBI Taxonomy" id="2052148"/>
    <lineage>
        <taxon>Bacteria</taxon>
        <taxon>Bacteria division WOR-3</taxon>
    </lineage>
</organism>
<keyword evidence="3 10" id="KW-0963">Cytoplasm</keyword>
<keyword evidence="9 10" id="KW-0131">Cell cycle</keyword>
<dbReference type="Gene3D" id="1.10.443.10">
    <property type="entry name" value="Intergrase catalytic core"/>
    <property type="match status" value="1"/>
</dbReference>
<dbReference type="NCBIfam" id="TIGR02225">
    <property type="entry name" value="recomb_XerD"/>
    <property type="match status" value="1"/>
</dbReference>
<feature type="active site" evidence="10">
    <location>
        <position position="200"/>
    </location>
</feature>
<keyword evidence="4 10" id="KW-0132">Cell division</keyword>
<proteinExistence type="inferred from homology"/>
<dbReference type="PROSITE" id="PS51898">
    <property type="entry name" value="TYR_RECOMBINASE"/>
    <property type="match status" value="1"/>
</dbReference>
<dbReference type="InterPro" id="IPR011010">
    <property type="entry name" value="DNA_brk_join_enz"/>
</dbReference>
<dbReference type="NCBIfam" id="NF001399">
    <property type="entry name" value="PRK00283.1"/>
    <property type="match status" value="1"/>
</dbReference>
<dbReference type="InterPro" id="IPR013762">
    <property type="entry name" value="Integrase-like_cat_sf"/>
</dbReference>
<feature type="active site" evidence="10">
    <location>
        <position position="274"/>
    </location>
</feature>
<feature type="active site" evidence="10">
    <location>
        <position position="176"/>
    </location>
</feature>
<dbReference type="InterPro" id="IPR004107">
    <property type="entry name" value="Integrase_SAM-like_N"/>
</dbReference>
<feature type="active site" evidence="10">
    <location>
        <position position="297"/>
    </location>
</feature>
<keyword evidence="5 10" id="KW-0159">Chromosome partition</keyword>
<dbReference type="CDD" id="cd00798">
    <property type="entry name" value="INT_XerDC_C"/>
    <property type="match status" value="1"/>
</dbReference>
<evidence type="ECO:0000256" key="7">
    <source>
        <dbReference type="ARBA" id="ARBA00023125"/>
    </source>
</evidence>
<comment type="caution">
    <text evidence="14">The sequence shown here is derived from an EMBL/GenBank/DDBJ whole genome shotgun (WGS) entry which is preliminary data.</text>
</comment>
<dbReference type="PANTHER" id="PTHR30349:SF81">
    <property type="entry name" value="TYROSINE RECOMBINASE XERC"/>
    <property type="match status" value="1"/>
</dbReference>
<evidence type="ECO:0000313" key="15">
    <source>
        <dbReference type="Proteomes" id="UP000779900"/>
    </source>
</evidence>
<evidence type="ECO:0000256" key="2">
    <source>
        <dbReference type="ARBA" id="ARBA00010450"/>
    </source>
</evidence>
<keyword evidence="7 10" id="KW-0238">DNA-binding</keyword>
<evidence type="ECO:0000256" key="8">
    <source>
        <dbReference type="ARBA" id="ARBA00023172"/>
    </source>
</evidence>
<comment type="similarity">
    <text evidence="2">Belongs to the 'phage' integrase family. XerD subfamily.</text>
</comment>
<evidence type="ECO:0000256" key="1">
    <source>
        <dbReference type="ARBA" id="ARBA00004496"/>
    </source>
</evidence>
<evidence type="ECO:0000256" key="9">
    <source>
        <dbReference type="ARBA" id="ARBA00023306"/>
    </source>
</evidence>
<evidence type="ECO:0000256" key="11">
    <source>
        <dbReference type="SAM" id="MobiDB-lite"/>
    </source>
</evidence>
<name>A0A938BQR5_UNCW3</name>
<dbReference type="InterPro" id="IPR010998">
    <property type="entry name" value="Integrase_recombinase_N"/>
</dbReference>
<comment type="subunit">
    <text evidence="10">Forms a cyclic heterotetrameric complex composed of two molecules of XerC and two molecules of XerD.</text>
</comment>
<dbReference type="SUPFAM" id="SSF47823">
    <property type="entry name" value="lambda integrase-like, N-terminal domain"/>
    <property type="match status" value="1"/>
</dbReference>
<feature type="region of interest" description="Disordered" evidence="11">
    <location>
        <begin position="1"/>
        <end position="27"/>
    </location>
</feature>
<dbReference type="AlphaFoldDB" id="A0A938BQR5"/>
<feature type="domain" description="Core-binding (CB)" evidence="13">
    <location>
        <begin position="28"/>
        <end position="113"/>
    </location>
</feature>
<feature type="domain" description="Tyr recombinase" evidence="12">
    <location>
        <begin position="134"/>
        <end position="319"/>
    </location>
</feature>
<evidence type="ECO:0000256" key="4">
    <source>
        <dbReference type="ARBA" id="ARBA00022618"/>
    </source>
</evidence>
<dbReference type="Pfam" id="PF02899">
    <property type="entry name" value="Phage_int_SAM_1"/>
    <property type="match status" value="1"/>
</dbReference>
<evidence type="ECO:0000256" key="3">
    <source>
        <dbReference type="ARBA" id="ARBA00022490"/>
    </source>
</evidence>
<comment type="function">
    <text evidence="10">Site-specific tyrosine recombinase, which acts by catalyzing the cutting and rejoining of the recombining DNA molecules. The XerC-XerD complex is essential to convert dimers of the bacterial chromosome into monomers to permit their segregation at cell division. It also contributes to the segregational stability of plasmids.</text>
</comment>
<evidence type="ECO:0000259" key="13">
    <source>
        <dbReference type="PROSITE" id="PS51900"/>
    </source>
</evidence>
<dbReference type="PROSITE" id="PS51900">
    <property type="entry name" value="CB"/>
    <property type="match status" value="1"/>
</dbReference>
<dbReference type="GO" id="GO:0003677">
    <property type="term" value="F:DNA binding"/>
    <property type="evidence" value="ECO:0007669"/>
    <property type="project" value="UniProtKB-UniRule"/>
</dbReference>
<dbReference type="GO" id="GO:0009037">
    <property type="term" value="F:tyrosine-based site-specific recombinase activity"/>
    <property type="evidence" value="ECO:0007669"/>
    <property type="project" value="UniProtKB-UniRule"/>
</dbReference>
<dbReference type="GO" id="GO:0007059">
    <property type="term" value="P:chromosome segregation"/>
    <property type="evidence" value="ECO:0007669"/>
    <property type="project" value="UniProtKB-UniRule"/>
</dbReference>
<evidence type="ECO:0000256" key="5">
    <source>
        <dbReference type="ARBA" id="ARBA00022829"/>
    </source>
</evidence>
<keyword evidence="6 10" id="KW-0229">DNA integration</keyword>
<dbReference type="GO" id="GO:0005737">
    <property type="term" value="C:cytoplasm"/>
    <property type="evidence" value="ECO:0007669"/>
    <property type="project" value="UniProtKB-SubCell"/>
</dbReference>
<dbReference type="Proteomes" id="UP000779900">
    <property type="component" value="Unassembled WGS sequence"/>
</dbReference>
<comment type="similarity">
    <text evidence="10">Belongs to the 'phage' integrase family. XerC subfamily.</text>
</comment>
<dbReference type="InterPro" id="IPR011932">
    <property type="entry name" value="Recomb_XerD"/>
</dbReference>
<sequence length="325" mass="36110">MKTTRTRTTGTNATRSSAGRKSSPRLPDSADRLLERFADYLLVERSVTRGSADCYLADLKQFFLAMPETALRPAETSRKTLHDYARQLGAAGLATTTVARKLVSVRLFYRFLASEQHLAANPADDIDLPKQRRKLPSVLTQDEIAKLIEAAGSAPDRFWALRSRAMLEVMYGSGLRVSELLGLVTSNIALADGFLRVMGKRSKERVVPVGQPALSAVRDYLSAARPHYAGKKTSPSLFLNHRGGRMSRMGFLKILRSCVALAGIKRRVTPHTLRHSFATHLLEGGADLRAVQEMLGHSSIATTQIYTHVDREYLRETHRTFHPRG</sequence>
<dbReference type="GO" id="GO:0006313">
    <property type="term" value="P:DNA transposition"/>
    <property type="evidence" value="ECO:0007669"/>
    <property type="project" value="UniProtKB-UniRule"/>
</dbReference>
<dbReference type="Pfam" id="PF00589">
    <property type="entry name" value="Phage_integrase"/>
    <property type="match status" value="1"/>
</dbReference>
<dbReference type="InterPro" id="IPR023009">
    <property type="entry name" value="Tyrosine_recombinase_XerC/XerD"/>
</dbReference>